<comment type="pathway">
    <text evidence="4">Lipid metabolism.</text>
</comment>
<evidence type="ECO:0000256" key="3">
    <source>
        <dbReference type="ARBA" id="ARBA00005119"/>
    </source>
</evidence>
<reference evidence="20 21" key="1">
    <citation type="submission" date="2021-08" db="EMBL/GenBank/DDBJ databases">
        <title>complete genome sequencing of Deefgea sp. D25.</title>
        <authorList>
            <person name="Bae J.-W."/>
            <person name="Gim D.-H."/>
        </authorList>
    </citation>
    <scope>NUCLEOTIDE SEQUENCE [LARGE SCALE GENOMIC DNA]</scope>
    <source>
        <strain evidence="20 21">D25</strain>
    </source>
</reference>
<comment type="catalytic activity">
    <reaction evidence="1 18">
        <text>a 1,2-diacyl-sn-glycero-3-phosphate + CTP + H(+) = a CDP-1,2-diacyl-sn-glycerol + diphosphate</text>
        <dbReference type="Rhea" id="RHEA:16229"/>
        <dbReference type="ChEBI" id="CHEBI:15378"/>
        <dbReference type="ChEBI" id="CHEBI:33019"/>
        <dbReference type="ChEBI" id="CHEBI:37563"/>
        <dbReference type="ChEBI" id="CHEBI:58332"/>
        <dbReference type="ChEBI" id="CHEBI:58608"/>
        <dbReference type="EC" id="2.7.7.41"/>
    </reaction>
</comment>
<evidence type="ECO:0000256" key="13">
    <source>
        <dbReference type="ARBA" id="ARBA00022989"/>
    </source>
</evidence>
<keyword evidence="13 19" id="KW-1133">Transmembrane helix</keyword>
<keyword evidence="21" id="KW-1185">Reference proteome</keyword>
<keyword evidence="15 19" id="KW-0472">Membrane</keyword>
<comment type="similarity">
    <text evidence="5 18">Belongs to the CDS family.</text>
</comment>
<dbReference type="Proteomes" id="UP000825679">
    <property type="component" value="Chromosome"/>
</dbReference>
<evidence type="ECO:0000256" key="11">
    <source>
        <dbReference type="ARBA" id="ARBA00022692"/>
    </source>
</evidence>
<dbReference type="Pfam" id="PF01148">
    <property type="entry name" value="CTP_transf_1"/>
    <property type="match status" value="1"/>
</dbReference>
<dbReference type="InterPro" id="IPR000374">
    <property type="entry name" value="PC_trans"/>
</dbReference>
<dbReference type="PROSITE" id="PS01315">
    <property type="entry name" value="CDS"/>
    <property type="match status" value="1"/>
</dbReference>
<keyword evidence="10 18" id="KW-0808">Transferase</keyword>
<evidence type="ECO:0000256" key="5">
    <source>
        <dbReference type="ARBA" id="ARBA00010185"/>
    </source>
</evidence>
<evidence type="ECO:0000256" key="9">
    <source>
        <dbReference type="ARBA" id="ARBA00022516"/>
    </source>
</evidence>
<dbReference type="PANTHER" id="PTHR46382:SF1">
    <property type="entry name" value="PHOSPHATIDATE CYTIDYLYLTRANSFERASE"/>
    <property type="match status" value="1"/>
</dbReference>
<keyword evidence="14" id="KW-0443">Lipid metabolism</keyword>
<feature type="transmembrane region" description="Helical" evidence="19">
    <location>
        <begin position="207"/>
        <end position="230"/>
    </location>
</feature>
<proteinExistence type="inferred from homology"/>
<keyword evidence="8" id="KW-1003">Cell membrane</keyword>
<keyword evidence="11 18" id="KW-0812">Transmembrane</keyword>
<sequence>MLKTRVFTALLLLPLIVIALFYFSPAAWMFFCAAVMALGAWEWKDMAGMHGLVAKIYPILTACLFLICVNYAPAYFQYGLLLASLAFWLLFVPCWLRFKWPLVNVGNLNVLTGWALLIPAGLAMIILRGDGWSLLLIMAIAWIADTFAYFSGKAFGKRKLAPLISPGKSWEGVYGGTIAVVCYFMVIPKPFSLAPAVSSLQNSKAQLLLWAGFAVIITAVSVMGDLLESLLKRQRGIKDSSHMLPGHGGILDRIDSLLAILPVSAAIYLLHLMPL</sequence>
<evidence type="ECO:0000313" key="20">
    <source>
        <dbReference type="EMBL" id="QZA79169.1"/>
    </source>
</evidence>
<evidence type="ECO:0000256" key="6">
    <source>
        <dbReference type="ARBA" id="ARBA00012487"/>
    </source>
</evidence>
<evidence type="ECO:0000256" key="7">
    <source>
        <dbReference type="ARBA" id="ARBA00019373"/>
    </source>
</evidence>
<evidence type="ECO:0000256" key="8">
    <source>
        <dbReference type="ARBA" id="ARBA00022475"/>
    </source>
</evidence>
<evidence type="ECO:0000256" key="10">
    <source>
        <dbReference type="ARBA" id="ARBA00022679"/>
    </source>
</evidence>
<dbReference type="GO" id="GO:0004605">
    <property type="term" value="F:phosphatidate cytidylyltransferase activity"/>
    <property type="evidence" value="ECO:0007669"/>
    <property type="project" value="UniProtKB-EC"/>
</dbReference>
<comment type="subcellular location">
    <subcellularLocation>
        <location evidence="2">Cell membrane</location>
        <topology evidence="2">Multi-pass membrane protein</topology>
    </subcellularLocation>
</comment>
<dbReference type="PANTHER" id="PTHR46382">
    <property type="entry name" value="PHOSPHATIDATE CYTIDYLYLTRANSFERASE"/>
    <property type="match status" value="1"/>
</dbReference>
<dbReference type="EC" id="2.7.7.41" evidence="6 18"/>
<evidence type="ECO:0000256" key="19">
    <source>
        <dbReference type="SAM" id="Phobius"/>
    </source>
</evidence>
<evidence type="ECO:0000313" key="21">
    <source>
        <dbReference type="Proteomes" id="UP000825679"/>
    </source>
</evidence>
<evidence type="ECO:0000256" key="14">
    <source>
        <dbReference type="ARBA" id="ARBA00023098"/>
    </source>
</evidence>
<comment type="pathway">
    <text evidence="3 18">Phospholipid metabolism; CDP-diacylglycerol biosynthesis; CDP-diacylglycerol from sn-glycerol 3-phosphate: step 3/3.</text>
</comment>
<evidence type="ECO:0000256" key="17">
    <source>
        <dbReference type="ARBA" id="ARBA00023264"/>
    </source>
</evidence>
<feature type="transmembrane region" description="Helical" evidence="19">
    <location>
        <begin position="170"/>
        <end position="187"/>
    </location>
</feature>
<organism evidence="20 21">
    <name type="scientific">Deefgea tanakiae</name>
    <dbReference type="NCBI Taxonomy" id="2865840"/>
    <lineage>
        <taxon>Bacteria</taxon>
        <taxon>Pseudomonadati</taxon>
        <taxon>Pseudomonadota</taxon>
        <taxon>Betaproteobacteria</taxon>
        <taxon>Neisseriales</taxon>
        <taxon>Chitinibacteraceae</taxon>
        <taxon>Deefgea</taxon>
    </lineage>
</organism>
<feature type="transmembrane region" description="Helical" evidence="19">
    <location>
        <begin position="108"/>
        <end position="126"/>
    </location>
</feature>
<evidence type="ECO:0000256" key="2">
    <source>
        <dbReference type="ARBA" id="ARBA00004651"/>
    </source>
</evidence>
<accession>A0ABX8ZCZ0</accession>
<evidence type="ECO:0000256" key="16">
    <source>
        <dbReference type="ARBA" id="ARBA00023209"/>
    </source>
</evidence>
<dbReference type="EMBL" id="CP081150">
    <property type="protein sequence ID" value="QZA79169.1"/>
    <property type="molecule type" value="Genomic_DNA"/>
</dbReference>
<keyword evidence="16" id="KW-0594">Phospholipid biosynthesis</keyword>
<evidence type="ECO:0000256" key="18">
    <source>
        <dbReference type="RuleBase" id="RU003938"/>
    </source>
</evidence>
<protein>
    <recommendedName>
        <fullName evidence="7 18">Phosphatidate cytidylyltransferase</fullName>
        <ecNumber evidence="6 18">2.7.7.41</ecNumber>
    </recommendedName>
</protein>
<name>A0ABX8ZCZ0_9NEIS</name>
<dbReference type="RefSeq" id="WP_221007688.1">
    <property type="nucleotide sequence ID" value="NZ_CP081150.1"/>
</dbReference>
<keyword evidence="17" id="KW-1208">Phospholipid metabolism</keyword>
<evidence type="ECO:0000256" key="12">
    <source>
        <dbReference type="ARBA" id="ARBA00022695"/>
    </source>
</evidence>
<evidence type="ECO:0000256" key="4">
    <source>
        <dbReference type="ARBA" id="ARBA00005189"/>
    </source>
</evidence>
<gene>
    <name evidence="20" type="ORF">K4H28_07175</name>
</gene>
<evidence type="ECO:0000256" key="15">
    <source>
        <dbReference type="ARBA" id="ARBA00023136"/>
    </source>
</evidence>
<feature type="transmembrane region" description="Helical" evidence="19">
    <location>
        <begin position="78"/>
        <end position="96"/>
    </location>
</feature>
<feature type="transmembrane region" description="Helical" evidence="19">
    <location>
        <begin position="12"/>
        <end position="40"/>
    </location>
</feature>
<feature type="transmembrane region" description="Helical" evidence="19">
    <location>
        <begin position="132"/>
        <end position="150"/>
    </location>
</feature>
<keyword evidence="12 18" id="KW-0548">Nucleotidyltransferase</keyword>
<keyword evidence="9" id="KW-0444">Lipid biosynthesis</keyword>
<feature type="transmembrane region" description="Helical" evidence="19">
    <location>
        <begin position="52"/>
        <end position="72"/>
    </location>
</feature>
<evidence type="ECO:0000256" key="1">
    <source>
        <dbReference type="ARBA" id="ARBA00001698"/>
    </source>
</evidence>